<dbReference type="Gene3D" id="1.20.1260.10">
    <property type="match status" value="1"/>
</dbReference>
<name>A0ABV5FDB1_9FLAO</name>
<protein>
    <submittedName>
        <fullName evidence="2">DUF2383 domain-containing protein</fullName>
    </submittedName>
</protein>
<dbReference type="Proteomes" id="UP001589585">
    <property type="component" value="Unassembled WGS sequence"/>
</dbReference>
<reference evidence="2 3" key="1">
    <citation type="submission" date="2024-09" db="EMBL/GenBank/DDBJ databases">
        <authorList>
            <person name="Sun Q."/>
            <person name="Mori K."/>
        </authorList>
    </citation>
    <scope>NUCLEOTIDE SEQUENCE [LARGE SCALE GENOMIC DNA]</scope>
    <source>
        <strain evidence="2 3">CECT 8622</strain>
    </source>
</reference>
<evidence type="ECO:0000259" key="1">
    <source>
        <dbReference type="Pfam" id="PF09537"/>
    </source>
</evidence>
<organism evidence="2 3">
    <name type="scientific">Mariniflexile ostreae</name>
    <dbReference type="NCBI Taxonomy" id="1520892"/>
    <lineage>
        <taxon>Bacteria</taxon>
        <taxon>Pseudomonadati</taxon>
        <taxon>Bacteroidota</taxon>
        <taxon>Flavobacteriia</taxon>
        <taxon>Flavobacteriales</taxon>
        <taxon>Flavobacteriaceae</taxon>
        <taxon>Mariniflexile</taxon>
    </lineage>
</organism>
<gene>
    <name evidence="2" type="ORF">ACFFU9_11770</name>
</gene>
<proteinExistence type="predicted"/>
<feature type="domain" description="DUF2383" evidence="1">
    <location>
        <begin position="12"/>
        <end position="118"/>
    </location>
</feature>
<evidence type="ECO:0000313" key="2">
    <source>
        <dbReference type="EMBL" id="MFB9057418.1"/>
    </source>
</evidence>
<dbReference type="InterPro" id="IPR019052">
    <property type="entry name" value="DUF2383"/>
</dbReference>
<keyword evidence="3" id="KW-1185">Reference proteome</keyword>
<dbReference type="EMBL" id="JBHMFC010000074">
    <property type="protein sequence ID" value="MFB9057418.1"/>
    <property type="molecule type" value="Genomic_DNA"/>
</dbReference>
<dbReference type="InterPro" id="IPR012347">
    <property type="entry name" value="Ferritin-like"/>
</dbReference>
<comment type="caution">
    <text evidence="2">The sequence shown here is derived from an EMBL/GenBank/DDBJ whole genome shotgun (WGS) entry which is preliminary data.</text>
</comment>
<dbReference type="Pfam" id="PF09537">
    <property type="entry name" value="DUF2383"/>
    <property type="match status" value="1"/>
</dbReference>
<accession>A0ABV5FDB1</accession>
<dbReference type="RefSeq" id="WP_379861645.1">
    <property type="nucleotide sequence ID" value="NZ_JBHMFC010000074.1"/>
</dbReference>
<evidence type="ECO:0000313" key="3">
    <source>
        <dbReference type="Proteomes" id="UP001589585"/>
    </source>
</evidence>
<sequence>MRTQINQDIKTDSLHKMLELSFDAESSYEELKINTVNSELVQWLTEKQELTTDFIMKILTLLQHYEVPPRSNTTLKGKIGKMWLDMKLKVFKLDASLIVKECCKIDDLMLDMLSKQMEEPITPETNTLYECYRKKFKALLTPKLEIPKNKNVLVY</sequence>